<dbReference type="GO" id="GO:0008360">
    <property type="term" value="P:regulation of cell shape"/>
    <property type="evidence" value="ECO:0007669"/>
    <property type="project" value="UniProtKB-KW"/>
</dbReference>
<sequence>MKKVFTARRLVVGVFIAMITVGVLTLSSYSLRSDKSPSLPNRIVNDITGWISNVAAIPLGGVSHGFDSVGNLMSTYQENQQMNSKVDELAQAKVQLQVTKAENKDLKEQLKLDDTLTDYSVVNASVISRSPVNWQSQLIINQGSNAGIKKNMPVMGSGGLIGRISRVDTTSSKVELLSDNSQTADRFAIRIVADDNKFVDGLITGFDQGKNKILMEYVTSDADIKPGDKVATSGLGGVTPAGLYVGEVSSVEANDYGLSKKIYIKPSTDFNNIPMVSVAIPK</sequence>
<comment type="function">
    <text evidence="5">Involved in formation and maintenance of cell shape.</text>
</comment>
<evidence type="ECO:0000256" key="2">
    <source>
        <dbReference type="ARBA" id="ARBA00013855"/>
    </source>
</evidence>
<evidence type="ECO:0000313" key="10">
    <source>
        <dbReference type="Proteomes" id="UP000051655"/>
    </source>
</evidence>
<dbReference type="PIRSF" id="PIRSF038471">
    <property type="entry name" value="MreC"/>
    <property type="match status" value="1"/>
</dbReference>
<dbReference type="PATRIC" id="fig|1616.3.peg.198"/>
<dbReference type="Gene3D" id="2.40.10.340">
    <property type="entry name" value="Rod shape-determining protein MreC, domain 1"/>
    <property type="match status" value="1"/>
</dbReference>
<comment type="similarity">
    <text evidence="1 5">Belongs to the MreC family.</text>
</comment>
<dbReference type="Proteomes" id="UP000051655">
    <property type="component" value="Unassembled WGS sequence"/>
</dbReference>
<dbReference type="NCBIfam" id="TIGR00219">
    <property type="entry name" value="mreC"/>
    <property type="match status" value="1"/>
</dbReference>
<evidence type="ECO:0000256" key="6">
    <source>
        <dbReference type="SAM" id="Coils"/>
    </source>
</evidence>
<keyword evidence="7" id="KW-0812">Transmembrane</keyword>
<dbReference type="RefSeq" id="WP_057753501.1">
    <property type="nucleotide sequence ID" value="NZ_JQBP01000001.1"/>
</dbReference>
<feature type="domain" description="Rod shape-determining protein MreC beta-barrel core" evidence="8">
    <location>
        <begin position="126"/>
        <end position="278"/>
    </location>
</feature>
<evidence type="ECO:0000256" key="4">
    <source>
        <dbReference type="ARBA" id="ARBA00032089"/>
    </source>
</evidence>
<evidence type="ECO:0000259" key="8">
    <source>
        <dbReference type="Pfam" id="PF04085"/>
    </source>
</evidence>
<keyword evidence="7" id="KW-0472">Membrane</keyword>
<dbReference type="GO" id="GO:0005886">
    <property type="term" value="C:plasma membrane"/>
    <property type="evidence" value="ECO:0007669"/>
    <property type="project" value="TreeGrafter"/>
</dbReference>
<keyword evidence="10" id="KW-1185">Reference proteome</keyword>
<keyword evidence="7" id="KW-1133">Transmembrane helix</keyword>
<dbReference type="InterPro" id="IPR042175">
    <property type="entry name" value="Cell/Rod_MreC_2"/>
</dbReference>
<dbReference type="InterPro" id="IPR042177">
    <property type="entry name" value="Cell/Rod_1"/>
</dbReference>
<evidence type="ECO:0000256" key="1">
    <source>
        <dbReference type="ARBA" id="ARBA00009369"/>
    </source>
</evidence>
<feature type="coiled-coil region" evidence="6">
    <location>
        <begin position="79"/>
        <end position="109"/>
    </location>
</feature>
<evidence type="ECO:0000256" key="7">
    <source>
        <dbReference type="SAM" id="Phobius"/>
    </source>
</evidence>
<organism evidence="9 10">
    <name type="scientific">Weissella kandleri</name>
    <dbReference type="NCBI Taxonomy" id="1616"/>
    <lineage>
        <taxon>Bacteria</taxon>
        <taxon>Bacillati</taxon>
        <taxon>Bacillota</taxon>
        <taxon>Bacilli</taxon>
        <taxon>Lactobacillales</taxon>
        <taxon>Lactobacillaceae</taxon>
        <taxon>Weissella</taxon>
    </lineage>
</organism>
<evidence type="ECO:0000256" key="5">
    <source>
        <dbReference type="PIRNR" id="PIRNR038471"/>
    </source>
</evidence>
<feature type="transmembrane region" description="Helical" evidence="7">
    <location>
        <begin position="12"/>
        <end position="31"/>
    </location>
</feature>
<evidence type="ECO:0000256" key="3">
    <source>
        <dbReference type="ARBA" id="ARBA00022960"/>
    </source>
</evidence>
<dbReference type="InterPro" id="IPR007221">
    <property type="entry name" value="MreC"/>
</dbReference>
<gene>
    <name evidence="9" type="ORF">IV73_GL000193</name>
</gene>
<proteinExistence type="inferred from homology"/>
<dbReference type="OrthoDB" id="9792313at2"/>
<evidence type="ECO:0000313" key="9">
    <source>
        <dbReference type="EMBL" id="KRN75698.1"/>
    </source>
</evidence>
<dbReference type="PANTHER" id="PTHR34138:SF1">
    <property type="entry name" value="CELL SHAPE-DETERMINING PROTEIN MREC"/>
    <property type="match status" value="1"/>
</dbReference>
<keyword evidence="6" id="KW-0175">Coiled coil</keyword>
<dbReference type="PANTHER" id="PTHR34138">
    <property type="entry name" value="CELL SHAPE-DETERMINING PROTEIN MREC"/>
    <property type="match status" value="1"/>
</dbReference>
<dbReference type="AlphaFoldDB" id="A0A0R2JE98"/>
<dbReference type="InterPro" id="IPR055342">
    <property type="entry name" value="MreC_beta-barrel_core"/>
</dbReference>
<dbReference type="STRING" id="1616.IV73_GL000193"/>
<keyword evidence="3 5" id="KW-0133">Cell shape</keyword>
<comment type="caution">
    <text evidence="9">The sequence shown here is derived from an EMBL/GenBank/DDBJ whole genome shotgun (WGS) entry which is preliminary data.</text>
</comment>
<dbReference type="EMBL" id="JQBP01000001">
    <property type="protein sequence ID" value="KRN75698.1"/>
    <property type="molecule type" value="Genomic_DNA"/>
</dbReference>
<reference evidence="9 10" key="1">
    <citation type="journal article" date="2015" name="Genome Announc.">
        <title>Expanding the biotechnology potential of lactobacilli through comparative genomics of 213 strains and associated genera.</title>
        <authorList>
            <person name="Sun Z."/>
            <person name="Harris H.M."/>
            <person name="McCann A."/>
            <person name="Guo C."/>
            <person name="Argimon S."/>
            <person name="Zhang W."/>
            <person name="Yang X."/>
            <person name="Jeffery I.B."/>
            <person name="Cooney J.C."/>
            <person name="Kagawa T.F."/>
            <person name="Liu W."/>
            <person name="Song Y."/>
            <person name="Salvetti E."/>
            <person name="Wrobel A."/>
            <person name="Rasinkangas P."/>
            <person name="Parkhill J."/>
            <person name="Rea M.C."/>
            <person name="O'Sullivan O."/>
            <person name="Ritari J."/>
            <person name="Douillard F.P."/>
            <person name="Paul Ross R."/>
            <person name="Yang R."/>
            <person name="Briner A.E."/>
            <person name="Felis G.E."/>
            <person name="de Vos W.M."/>
            <person name="Barrangou R."/>
            <person name="Klaenhammer T.R."/>
            <person name="Caufield P.W."/>
            <person name="Cui Y."/>
            <person name="Zhang H."/>
            <person name="O'Toole P.W."/>
        </authorList>
    </citation>
    <scope>NUCLEOTIDE SEQUENCE [LARGE SCALE GENOMIC DNA]</scope>
    <source>
        <strain evidence="9 10">DSM 20593</strain>
    </source>
</reference>
<protein>
    <recommendedName>
        <fullName evidence="2 5">Cell shape-determining protein MreC</fullName>
    </recommendedName>
    <alternativeName>
        <fullName evidence="4 5">Cell shape protein MreC</fullName>
    </alternativeName>
</protein>
<dbReference type="Pfam" id="PF04085">
    <property type="entry name" value="MreC"/>
    <property type="match status" value="1"/>
</dbReference>
<dbReference type="Gene3D" id="2.40.10.350">
    <property type="entry name" value="Rod shape-determining protein MreC, domain 2"/>
    <property type="match status" value="1"/>
</dbReference>
<accession>A0A0R2JE98</accession>
<name>A0A0R2JE98_9LACO</name>